<keyword evidence="11 19" id="KW-1015">Disulfide bond</keyword>
<dbReference type="GO" id="GO:0051649">
    <property type="term" value="P:establishment of localization in cell"/>
    <property type="evidence" value="ECO:0007669"/>
    <property type="project" value="Ensembl"/>
</dbReference>
<dbReference type="InterPro" id="IPR002049">
    <property type="entry name" value="LE_dom"/>
</dbReference>
<dbReference type="SMART" id="SM00060">
    <property type="entry name" value="FN3"/>
    <property type="match status" value="33"/>
</dbReference>
<feature type="region of interest" description="Disordered" evidence="20">
    <location>
        <begin position="4519"/>
        <end position="4542"/>
    </location>
</feature>
<evidence type="ECO:0000259" key="24">
    <source>
        <dbReference type="PROSITE" id="PS50853"/>
    </source>
</evidence>
<feature type="disulfide bond" evidence="19">
    <location>
        <begin position="608"/>
        <end position="617"/>
    </location>
</feature>
<dbReference type="GO" id="GO:0042802">
    <property type="term" value="F:identical protein binding"/>
    <property type="evidence" value="ECO:0007669"/>
    <property type="project" value="Ensembl"/>
</dbReference>
<evidence type="ECO:0000256" key="7">
    <source>
        <dbReference type="ARBA" id="ARBA00022737"/>
    </source>
</evidence>
<feature type="domain" description="Laminin G" evidence="22">
    <location>
        <begin position="1712"/>
        <end position="1889"/>
    </location>
</feature>
<feature type="domain" description="Fibronectin type-III" evidence="24">
    <location>
        <begin position="4069"/>
        <end position="4154"/>
    </location>
</feature>
<feature type="domain" description="Laminin EGF-like" evidence="23">
    <location>
        <begin position="795"/>
        <end position="846"/>
    </location>
</feature>
<dbReference type="FunFam" id="2.60.40.10:FF:001030">
    <property type="entry name" value="Usherin"/>
    <property type="match status" value="1"/>
</dbReference>
<dbReference type="GO" id="GO:0005737">
    <property type="term" value="C:cytoplasm"/>
    <property type="evidence" value="ECO:0007669"/>
    <property type="project" value="Ensembl"/>
</dbReference>
<dbReference type="InterPro" id="IPR036116">
    <property type="entry name" value="FN3_sf"/>
</dbReference>
<feature type="domain" description="Laminin EGF-like" evidence="23">
    <location>
        <begin position="1002"/>
        <end position="1052"/>
    </location>
</feature>
<dbReference type="FunFam" id="2.60.40.10:FF:001285">
    <property type="entry name" value="Usherin"/>
    <property type="match status" value="1"/>
</dbReference>
<evidence type="ECO:0000313" key="27">
    <source>
        <dbReference type="Proteomes" id="UP000472240"/>
    </source>
</evidence>
<keyword evidence="8" id="KW-1009">Hearing</keyword>
<dbReference type="FunFam" id="2.10.25.10:FF:000330">
    <property type="entry name" value="usherin"/>
    <property type="match status" value="1"/>
</dbReference>
<dbReference type="Gene3D" id="2.10.25.10">
    <property type="entry name" value="Laminin"/>
    <property type="match status" value="9"/>
</dbReference>
<evidence type="ECO:0000256" key="12">
    <source>
        <dbReference type="ARBA" id="ARBA00023180"/>
    </source>
</evidence>
<dbReference type="CDD" id="cd00063">
    <property type="entry name" value="FN3"/>
    <property type="match status" value="32"/>
</dbReference>
<feature type="domain" description="Laminin EGF-like" evidence="23">
    <location>
        <begin position="694"/>
        <end position="746"/>
    </location>
</feature>
<dbReference type="Pfam" id="PF00055">
    <property type="entry name" value="Laminin_N"/>
    <property type="match status" value="1"/>
</dbReference>
<dbReference type="FunFam" id="2.60.40.10:FF:001100">
    <property type="entry name" value="Usherin"/>
    <property type="match status" value="1"/>
</dbReference>
<dbReference type="FunCoup" id="A0A671G8E0">
    <property type="interactions" value="29"/>
</dbReference>
<dbReference type="GO" id="GO:0048496">
    <property type="term" value="P:maintenance of animal organ identity"/>
    <property type="evidence" value="ECO:0007669"/>
    <property type="project" value="Ensembl"/>
</dbReference>
<feature type="domain" description="Fibronectin type-III" evidence="24">
    <location>
        <begin position="4447"/>
        <end position="4531"/>
    </location>
</feature>
<name>A0A671G8E0_RHIFE</name>
<dbReference type="FunFam" id="2.60.40.10:FF:001882">
    <property type="entry name" value="Usherin"/>
    <property type="match status" value="1"/>
</dbReference>
<feature type="domain" description="Fibronectin type-III" evidence="24">
    <location>
        <begin position="2328"/>
        <end position="2433"/>
    </location>
</feature>
<evidence type="ECO:0000256" key="11">
    <source>
        <dbReference type="ARBA" id="ARBA00023157"/>
    </source>
</evidence>
<dbReference type="InterPro" id="IPR006558">
    <property type="entry name" value="LamG-like"/>
</dbReference>
<dbReference type="FunFam" id="2.60.40.10:FF:001390">
    <property type="entry name" value="Usherin"/>
    <property type="match status" value="1"/>
</dbReference>
<dbReference type="FunFam" id="2.60.40.10:FF:001201">
    <property type="entry name" value="Usherin"/>
    <property type="match status" value="1"/>
</dbReference>
<feature type="region of interest" description="Disordered" evidence="20">
    <location>
        <begin position="1047"/>
        <end position="1072"/>
    </location>
</feature>
<dbReference type="PROSITE" id="PS01248">
    <property type="entry name" value="EGF_LAM_1"/>
    <property type="match status" value="2"/>
</dbReference>
<feature type="disulfide bond" evidence="19">
    <location>
        <begin position="951"/>
        <end position="963"/>
    </location>
</feature>
<comment type="subunit">
    <text evidence="17">Interacts with collagen IV and fibronectin via its laminin EGF-like domains. Interaction with collagen may be required for stable integration into the basement membrane. Interacts with NINL. Interacts with USH1C. Component of USH2 complex, composed of ADGRV1, PDZD7, USH2A and WHRN. Interacts with ADGRV1/MASS1 (via N-terminal PDZ domain). Interacts (via the cytoplasmic region) with WHRN. Interacts (via the cytoplasmic region) with PDZD7. Interacts (via the cytoplasmic region) with VEZT and MYO7A (via MyTH4-FERM domains); the interaction associates VEZT with the USH2 complex at the stereocilia base.</text>
</comment>
<dbReference type="GO" id="GO:0001917">
    <property type="term" value="C:photoreceptor inner segment"/>
    <property type="evidence" value="ECO:0007669"/>
    <property type="project" value="Ensembl"/>
</dbReference>
<feature type="domain" description="Fibronectin type-III" evidence="24">
    <location>
        <begin position="2624"/>
        <end position="2722"/>
    </location>
</feature>
<evidence type="ECO:0000256" key="9">
    <source>
        <dbReference type="ARBA" id="ARBA00022989"/>
    </source>
</evidence>
<evidence type="ECO:0000256" key="8">
    <source>
        <dbReference type="ARBA" id="ARBA00022740"/>
    </source>
</evidence>
<dbReference type="Gene3D" id="2.60.120.260">
    <property type="entry name" value="Galactose-binding domain-like"/>
    <property type="match status" value="1"/>
</dbReference>
<dbReference type="FunFam" id="2.60.40.10:FF:001276">
    <property type="entry name" value="Usherin"/>
    <property type="match status" value="1"/>
</dbReference>
<feature type="domain" description="Fibronectin type-III" evidence="24">
    <location>
        <begin position="3502"/>
        <end position="3589"/>
    </location>
</feature>
<dbReference type="SMART" id="SM00136">
    <property type="entry name" value="LamNT"/>
    <property type="match status" value="1"/>
</dbReference>
<feature type="domain" description="Fibronectin type-III" evidence="24">
    <location>
        <begin position="3867"/>
        <end position="3964"/>
    </location>
</feature>
<evidence type="ECO:0000256" key="21">
    <source>
        <dbReference type="SAM" id="Phobius"/>
    </source>
</evidence>
<reference evidence="26" key="4">
    <citation type="submission" date="2025-08" db="UniProtKB">
        <authorList>
            <consortium name="Ensembl"/>
        </authorList>
    </citation>
    <scope>IDENTIFICATION</scope>
</reference>
<dbReference type="SUPFAM" id="SSF49265">
    <property type="entry name" value="Fibronectin type III"/>
    <property type="match status" value="21"/>
</dbReference>
<dbReference type="FunFam" id="2.60.40.10:FF:000819">
    <property type="entry name" value="Usherin"/>
    <property type="match status" value="1"/>
</dbReference>
<dbReference type="SUPFAM" id="SSF49899">
    <property type="entry name" value="Concanavalin A-like lectins/glucanases"/>
    <property type="match status" value="3"/>
</dbReference>
<evidence type="ECO:0000256" key="13">
    <source>
        <dbReference type="ARBA" id="ARBA00023273"/>
    </source>
</evidence>
<feature type="domain" description="Laminin EGF-like" evidence="23">
    <location>
        <begin position="847"/>
        <end position="899"/>
    </location>
</feature>
<evidence type="ECO:0000259" key="25">
    <source>
        <dbReference type="PROSITE" id="PS51117"/>
    </source>
</evidence>
<dbReference type="FunFam" id="2.10.25.10:FF:000376">
    <property type="entry name" value="usherin"/>
    <property type="match status" value="1"/>
</dbReference>
<dbReference type="Proteomes" id="UP000472240">
    <property type="component" value="Chromosome 27"/>
</dbReference>
<dbReference type="PROSITE" id="PS50025">
    <property type="entry name" value="LAM_G_DOMAIN"/>
    <property type="match status" value="2"/>
</dbReference>
<feature type="transmembrane region" description="Helical" evidence="21">
    <location>
        <begin position="12"/>
        <end position="32"/>
    </location>
</feature>
<feature type="disulfide bond" evidence="19">
    <location>
        <begin position="1023"/>
        <end position="1032"/>
    </location>
</feature>
<gene>
    <name evidence="26" type="primary">USH2A</name>
</gene>
<feature type="disulfide bond" evidence="19">
    <location>
        <begin position="922"/>
        <end position="931"/>
    </location>
</feature>
<reference evidence="26" key="5">
    <citation type="submission" date="2025-09" db="UniProtKB">
        <authorList>
            <consortium name="Ensembl"/>
        </authorList>
    </citation>
    <scope>IDENTIFICATION</scope>
</reference>
<dbReference type="SMART" id="SM00180">
    <property type="entry name" value="EGF_Lam"/>
    <property type="match status" value="10"/>
</dbReference>
<feature type="disulfide bond" evidence="19">
    <location>
        <begin position="664"/>
        <end position="673"/>
    </location>
</feature>
<keyword evidence="13" id="KW-0966">Cell projection</keyword>
<feature type="domain" description="Laminin EGF-like" evidence="23">
    <location>
        <begin position="951"/>
        <end position="1001"/>
    </location>
</feature>
<feature type="domain" description="Fibronectin type-III" evidence="24">
    <location>
        <begin position="4738"/>
        <end position="4831"/>
    </location>
</feature>
<feature type="domain" description="Fibronectin type-III" evidence="24">
    <location>
        <begin position="1150"/>
        <end position="1244"/>
    </location>
</feature>
<dbReference type="FunFam" id="2.60.40.10:FF:001004">
    <property type="entry name" value="Usherin"/>
    <property type="match status" value="1"/>
</dbReference>
<dbReference type="GO" id="GO:0060171">
    <property type="term" value="C:stereocilium membrane"/>
    <property type="evidence" value="ECO:0007669"/>
    <property type="project" value="UniProtKB-SubCell"/>
</dbReference>
<feature type="disulfide bond" evidence="19">
    <location>
        <begin position="870"/>
        <end position="879"/>
    </location>
</feature>
<dbReference type="Pfam" id="PF13385">
    <property type="entry name" value="Laminin_G_3"/>
    <property type="match status" value="1"/>
</dbReference>
<evidence type="ECO:0000256" key="10">
    <source>
        <dbReference type="ARBA" id="ARBA00023136"/>
    </source>
</evidence>
<dbReference type="InterPro" id="IPR003961">
    <property type="entry name" value="FN3_dom"/>
</dbReference>
<keyword evidence="3" id="KW-0964">Secreted</keyword>
<keyword evidence="9 21" id="KW-1133">Transmembrane helix</keyword>
<feature type="region of interest" description="Disordered" evidence="20">
    <location>
        <begin position="4144"/>
        <end position="4164"/>
    </location>
</feature>
<dbReference type="GO" id="GO:1990075">
    <property type="term" value="C:periciliary membrane compartment"/>
    <property type="evidence" value="ECO:0007669"/>
    <property type="project" value="Ensembl"/>
</dbReference>
<dbReference type="GO" id="GO:0016324">
    <property type="term" value="C:apical plasma membrane"/>
    <property type="evidence" value="ECO:0007669"/>
    <property type="project" value="Ensembl"/>
</dbReference>
<feature type="domain" description="Fibronectin type-III" evidence="24">
    <location>
        <begin position="4535"/>
        <end position="4634"/>
    </location>
</feature>
<accession>A0A671G8E0</accession>
<feature type="domain" description="Fibronectin type-III" evidence="24">
    <location>
        <begin position="3965"/>
        <end position="4068"/>
    </location>
</feature>
<evidence type="ECO:0000256" key="4">
    <source>
        <dbReference type="ARBA" id="ARBA00022606"/>
    </source>
</evidence>
<keyword evidence="27" id="KW-1185">Reference proteome</keyword>
<feature type="domain" description="Fibronectin type-III" evidence="24">
    <location>
        <begin position="1245"/>
        <end position="1363"/>
    </location>
</feature>
<organism evidence="26 27">
    <name type="scientific">Rhinolophus ferrumequinum</name>
    <name type="common">Greater horseshoe bat</name>
    <dbReference type="NCBI Taxonomy" id="59479"/>
    <lineage>
        <taxon>Eukaryota</taxon>
        <taxon>Metazoa</taxon>
        <taxon>Chordata</taxon>
        <taxon>Craniata</taxon>
        <taxon>Vertebrata</taxon>
        <taxon>Euteleostomi</taxon>
        <taxon>Mammalia</taxon>
        <taxon>Eutheria</taxon>
        <taxon>Laurasiatheria</taxon>
        <taxon>Chiroptera</taxon>
        <taxon>Yinpterochiroptera</taxon>
        <taxon>Rhinolophoidea</taxon>
        <taxon>Rhinolophidae</taxon>
        <taxon>Rhinolophinae</taxon>
        <taxon>Rhinolophus</taxon>
    </lineage>
</organism>
<dbReference type="GO" id="GO:0005604">
    <property type="term" value="C:basement membrane"/>
    <property type="evidence" value="ECO:0007669"/>
    <property type="project" value="Ensembl"/>
</dbReference>
<dbReference type="FunFam" id="2.10.25.10:FF:000224">
    <property type="entry name" value="Usherin"/>
    <property type="match status" value="1"/>
</dbReference>
<feature type="domain" description="Laminin G" evidence="22">
    <location>
        <begin position="1515"/>
        <end position="1707"/>
    </location>
</feature>
<dbReference type="FunFam" id="2.10.25.10:FF:000094">
    <property type="entry name" value="Laminin subunit alpha-2"/>
    <property type="match status" value="1"/>
</dbReference>
<feature type="domain" description="Laminin EGF-like" evidence="23">
    <location>
        <begin position="900"/>
        <end position="950"/>
    </location>
</feature>
<dbReference type="CDD" id="cd00055">
    <property type="entry name" value="EGF_Lam"/>
    <property type="match status" value="10"/>
</dbReference>
<reference evidence="27" key="3">
    <citation type="submission" date="2018-12" db="EMBL/GenBank/DDBJ databases">
        <title>G10K-VGP greater horseshoe bat female genome, primary haplotype.</title>
        <authorList>
            <person name="Teeling E."/>
            <person name="Myers G."/>
            <person name="Vernes S."/>
            <person name="Pippel M."/>
            <person name="Winkler S."/>
            <person name="Fedrigo O."/>
            <person name="Rhie A."/>
            <person name="Koren S."/>
            <person name="Phillippy A."/>
            <person name="Lewin H."/>
            <person name="Damas J."/>
            <person name="Howe K."/>
            <person name="Mountcastle J."/>
            <person name="Jarvis E.D."/>
        </authorList>
    </citation>
    <scope>NUCLEOTIDE SEQUENCE [LARGE SCALE GENOMIC DNA]</scope>
</reference>
<evidence type="ECO:0000256" key="14">
    <source>
        <dbReference type="ARBA" id="ARBA00023292"/>
    </source>
</evidence>
<evidence type="ECO:0000259" key="23">
    <source>
        <dbReference type="PROSITE" id="PS50027"/>
    </source>
</evidence>
<dbReference type="FunFam" id="2.60.120.200:FF:000126">
    <property type="entry name" value="usherin"/>
    <property type="match status" value="1"/>
</dbReference>
<dbReference type="SMART" id="SM00282">
    <property type="entry name" value="LamG"/>
    <property type="match status" value="2"/>
</dbReference>
<dbReference type="GO" id="GO:0017022">
    <property type="term" value="F:myosin binding"/>
    <property type="evidence" value="ECO:0007669"/>
    <property type="project" value="Ensembl"/>
</dbReference>
<dbReference type="FunFam" id="2.60.40.10:FF:001135">
    <property type="entry name" value="Usherin"/>
    <property type="match status" value="1"/>
</dbReference>
<dbReference type="FunFam" id="2.60.40.10:FF:001173">
    <property type="entry name" value="Usherin"/>
    <property type="match status" value="1"/>
</dbReference>
<dbReference type="FunFam" id="2.60.40.10:FF:001945">
    <property type="entry name" value="Usherin"/>
    <property type="match status" value="1"/>
</dbReference>
<feature type="domain" description="Fibronectin type-III" evidence="24">
    <location>
        <begin position="2437"/>
        <end position="2531"/>
    </location>
</feature>
<dbReference type="FunFam" id="2.10.25.10:FF:000090">
    <property type="entry name" value="laminin subunit alpha"/>
    <property type="match status" value="2"/>
</dbReference>
<feature type="domain" description="Fibronectin type-III" evidence="24">
    <location>
        <begin position="4832"/>
        <end position="4931"/>
    </location>
</feature>
<dbReference type="FunFam" id="2.60.40.10:FF:001255">
    <property type="entry name" value="usherin"/>
    <property type="match status" value="1"/>
</dbReference>
<feature type="domain" description="Fibronectin type-III" evidence="24">
    <location>
        <begin position="2927"/>
        <end position="3018"/>
    </location>
</feature>
<evidence type="ECO:0000256" key="20">
    <source>
        <dbReference type="SAM" id="MobiDB-lite"/>
    </source>
</evidence>
<evidence type="ECO:0000256" key="2">
    <source>
        <dbReference type="ARBA" id="ARBA00022475"/>
    </source>
</evidence>
<feature type="domain" description="Laminin EGF-like" evidence="23">
    <location>
        <begin position="575"/>
        <end position="640"/>
    </location>
</feature>
<feature type="domain" description="Fibronectin type-III" evidence="24">
    <location>
        <begin position="4155"/>
        <end position="4262"/>
    </location>
</feature>
<dbReference type="SUPFAM" id="SSF57196">
    <property type="entry name" value="EGF/Laminin"/>
    <property type="match status" value="7"/>
</dbReference>
<dbReference type="PROSITE" id="PS51117">
    <property type="entry name" value="LAMININ_NTER"/>
    <property type="match status" value="1"/>
</dbReference>
<dbReference type="Pfam" id="PF00041">
    <property type="entry name" value="fn3"/>
    <property type="match status" value="18"/>
</dbReference>
<dbReference type="Gene3D" id="2.60.40.10">
    <property type="entry name" value="Immunoglobulins"/>
    <property type="match status" value="32"/>
</dbReference>
<evidence type="ECO:0000256" key="15">
    <source>
        <dbReference type="ARBA" id="ARBA00023305"/>
    </source>
</evidence>
<comment type="caution">
    <text evidence="19">Lacks conserved residue(s) required for the propagation of feature annotation.</text>
</comment>
<feature type="domain" description="Fibronectin type-III" evidence="24">
    <location>
        <begin position="2535"/>
        <end position="2622"/>
    </location>
</feature>
<feature type="domain" description="Fibronectin type-III" evidence="24">
    <location>
        <begin position="4263"/>
        <end position="4358"/>
    </location>
</feature>
<feature type="domain" description="Fibronectin type-III" evidence="24">
    <location>
        <begin position="1058"/>
        <end position="1146"/>
    </location>
</feature>
<dbReference type="InterPro" id="IPR013783">
    <property type="entry name" value="Ig-like_fold"/>
</dbReference>
<evidence type="ECO:0000259" key="22">
    <source>
        <dbReference type="PROSITE" id="PS50025"/>
    </source>
</evidence>
<feature type="domain" description="Fibronectin type-III" evidence="24">
    <location>
        <begin position="3022"/>
        <end position="3112"/>
    </location>
</feature>
<dbReference type="Pfam" id="PF02210">
    <property type="entry name" value="Laminin_G_2"/>
    <property type="match status" value="2"/>
</dbReference>
<dbReference type="GO" id="GO:0007605">
    <property type="term" value="P:sensory perception of sound"/>
    <property type="evidence" value="ECO:0007669"/>
    <property type="project" value="UniProtKB-KW"/>
</dbReference>
<comment type="subcellular location">
    <subcellularLocation>
        <location evidence="16">Cell projection</location>
        <location evidence="16">Stereocilium membrane</location>
        <topology evidence="16">Single-pass type I membrane protein</topology>
    </subcellularLocation>
    <subcellularLocation>
        <location evidence="1">Secreted</location>
    </subcellularLocation>
</comment>
<dbReference type="PROSITE" id="PS50853">
    <property type="entry name" value="FN3"/>
    <property type="match status" value="31"/>
</dbReference>
<dbReference type="PROSITE" id="PS50027">
    <property type="entry name" value="EGF_LAM_2"/>
    <property type="match status" value="9"/>
</dbReference>
<dbReference type="GO" id="GO:0045184">
    <property type="term" value="P:establishment of protein localization"/>
    <property type="evidence" value="ECO:0007669"/>
    <property type="project" value="Ensembl"/>
</dbReference>
<feature type="domain" description="Laminin EGF-like" evidence="23">
    <location>
        <begin position="747"/>
        <end position="794"/>
    </location>
</feature>
<evidence type="ECO:0000256" key="1">
    <source>
        <dbReference type="ARBA" id="ARBA00004613"/>
    </source>
</evidence>
<dbReference type="FunFam" id="2.60.40.10:FF:001296">
    <property type="entry name" value="Usherin"/>
    <property type="match status" value="1"/>
</dbReference>
<evidence type="ECO:0000256" key="18">
    <source>
        <dbReference type="ARBA" id="ARBA00072076"/>
    </source>
</evidence>
<dbReference type="PANTHER" id="PTHR46957">
    <property type="entry name" value="CYTOKINE RECEPTOR"/>
    <property type="match status" value="1"/>
</dbReference>
<keyword evidence="14 19" id="KW-0424">Laminin EGF-like domain</keyword>
<evidence type="ECO:0000256" key="3">
    <source>
        <dbReference type="ARBA" id="ARBA00022525"/>
    </source>
</evidence>
<evidence type="ECO:0000256" key="6">
    <source>
        <dbReference type="ARBA" id="ARBA00022729"/>
    </source>
</evidence>
<feature type="domain" description="Fibronectin type-III" evidence="24">
    <location>
        <begin position="2055"/>
        <end position="2144"/>
    </location>
</feature>
<feature type="domain" description="Fibronectin type-III" evidence="24">
    <location>
        <begin position="2145"/>
        <end position="2243"/>
    </location>
</feature>
<keyword evidence="12" id="KW-0325">Glycoprotein</keyword>
<feature type="disulfide bond" evidence="19">
    <location>
        <begin position="717"/>
        <end position="726"/>
    </location>
</feature>
<feature type="domain" description="Fibronectin type-III" evidence="24">
    <location>
        <begin position="4359"/>
        <end position="4446"/>
    </location>
</feature>
<feature type="domain" description="Fibronectin type-III" evidence="24">
    <location>
        <begin position="2244"/>
        <end position="2327"/>
    </location>
</feature>
<dbReference type="InterPro" id="IPR008211">
    <property type="entry name" value="Laminin_N"/>
</dbReference>
<dbReference type="GO" id="GO:0005518">
    <property type="term" value="F:collagen binding"/>
    <property type="evidence" value="ECO:0007669"/>
    <property type="project" value="Ensembl"/>
</dbReference>
<keyword evidence="2" id="KW-1003">Cell membrane</keyword>
<feature type="domain" description="Fibronectin type-III" evidence="24">
    <location>
        <begin position="3778"/>
        <end position="3866"/>
    </location>
</feature>
<dbReference type="FunFam" id="2.60.40.10:FF:000991">
    <property type="entry name" value="Usherin"/>
    <property type="match status" value="1"/>
</dbReference>
<feature type="compositionally biased region" description="Polar residues" evidence="20">
    <location>
        <begin position="1063"/>
        <end position="1072"/>
    </location>
</feature>
<dbReference type="FunFam" id="2.60.40.10:FF:001716">
    <property type="entry name" value="Usherin"/>
    <property type="match status" value="1"/>
</dbReference>
<reference evidence="26 27" key="2">
    <citation type="journal article" date="2018" name="Annu Rev Anim Biosci">
        <title>Bat Biology, Genomes, and the Bat1K Project: To Generate Chromosome-Level Genomes for All Living Bat Species.</title>
        <authorList>
            <person name="Teeling E.C."/>
            <person name="Vernes S.C."/>
            <person name="Davalos L.M."/>
            <person name="Ray D.A."/>
            <person name="Gilbert M.T.P."/>
            <person name="Myers E."/>
        </authorList>
    </citation>
    <scope>NUCLEOTIDE SEQUENCE</scope>
</reference>
<dbReference type="GO" id="GO:0007601">
    <property type="term" value="P:visual perception"/>
    <property type="evidence" value="ECO:0007669"/>
    <property type="project" value="UniProtKB-KW"/>
</dbReference>
<feature type="domain" description="Laminin EGF-like" evidence="23">
    <location>
        <begin position="641"/>
        <end position="693"/>
    </location>
</feature>
<dbReference type="FunFam" id="2.60.40.10:FF:001085">
    <property type="entry name" value="Usherin"/>
    <property type="match status" value="1"/>
</dbReference>
<dbReference type="FunFam" id="2.60.40.10:FF:001379">
    <property type="entry name" value="Usherin"/>
    <property type="match status" value="1"/>
</dbReference>
<dbReference type="SMART" id="SM00560">
    <property type="entry name" value="LamGL"/>
    <property type="match status" value="1"/>
</dbReference>
<dbReference type="GO" id="GO:0036064">
    <property type="term" value="C:ciliary basal body"/>
    <property type="evidence" value="ECO:0007669"/>
    <property type="project" value="Ensembl"/>
</dbReference>
<feature type="domain" description="Fibronectin type-III" evidence="24">
    <location>
        <begin position="1955"/>
        <end position="2054"/>
    </location>
</feature>
<dbReference type="Ensembl" id="ENSRFET00010033804.1">
    <property type="protein sequence ID" value="ENSRFEP00010031172.1"/>
    <property type="gene ID" value="ENSRFEG00010020231.1"/>
</dbReference>
<feature type="domain" description="Fibronectin type-III" evidence="24">
    <location>
        <begin position="3590"/>
        <end position="3680"/>
    </location>
</feature>
<evidence type="ECO:0000256" key="16">
    <source>
        <dbReference type="ARBA" id="ARBA00060418"/>
    </source>
</evidence>
<feature type="domain" description="Fibronectin type-III" evidence="24">
    <location>
        <begin position="4637"/>
        <end position="4737"/>
    </location>
</feature>
<feature type="disulfide bond" evidence="19">
    <location>
        <begin position="749"/>
        <end position="766"/>
    </location>
</feature>
<feature type="disulfide bond" evidence="19">
    <location>
        <begin position="1004"/>
        <end position="1021"/>
    </location>
</feature>
<dbReference type="FunFam" id="2.10.25.10:FF:000275">
    <property type="entry name" value="usherin"/>
    <property type="match status" value="1"/>
</dbReference>
<dbReference type="GO" id="GO:0032391">
    <property type="term" value="C:photoreceptor connecting cilium"/>
    <property type="evidence" value="ECO:0007669"/>
    <property type="project" value="Ensembl"/>
</dbReference>
<feature type="transmembrane region" description="Helical" evidence="21">
    <location>
        <begin position="5042"/>
        <end position="5064"/>
    </location>
</feature>
<dbReference type="FunFam" id="2.60.120.260:FF:000069">
    <property type="entry name" value="Usherin"/>
    <property type="match status" value="1"/>
</dbReference>
<feature type="domain" description="Fibronectin type-III" evidence="24">
    <location>
        <begin position="1364"/>
        <end position="1466"/>
    </location>
</feature>
<dbReference type="Gene3D" id="2.60.120.200">
    <property type="match status" value="3"/>
</dbReference>
<keyword evidence="6" id="KW-0732">Signal</keyword>
<keyword evidence="15" id="KW-0844">Vision</keyword>
<dbReference type="FunFam" id="2.60.40.10:FF:001416">
    <property type="entry name" value="Usherin"/>
    <property type="match status" value="1"/>
</dbReference>
<keyword evidence="10 21" id="KW-0472">Membrane</keyword>
<dbReference type="FunFam" id="2.60.40.10:FF:001227">
    <property type="entry name" value="Usherin"/>
    <property type="match status" value="1"/>
</dbReference>
<dbReference type="FunFam" id="2.60.40.10:FF:001023">
    <property type="entry name" value="usherin"/>
    <property type="match status" value="1"/>
</dbReference>
<dbReference type="FunFam" id="2.60.40.10:FF:001172">
    <property type="entry name" value="Usherin"/>
    <property type="match status" value="1"/>
</dbReference>
<dbReference type="GO" id="GO:0005576">
    <property type="term" value="C:extracellular region"/>
    <property type="evidence" value="ECO:0007669"/>
    <property type="project" value="UniProtKB-SubCell"/>
</dbReference>
<keyword evidence="4" id="KW-0716">Sensory transduction</keyword>
<dbReference type="InterPro" id="IPR050713">
    <property type="entry name" value="RTP_Phos/Ushers"/>
</dbReference>
<reference evidence="26 27" key="1">
    <citation type="journal article" date="2015" name="Annu Rev Anim Biosci">
        <title>The Genome 10K Project: a way forward.</title>
        <authorList>
            <person name="Koepfli K.P."/>
            <person name="Paten B."/>
            <person name="O'Brien S.J."/>
            <person name="Koepfli K.P."/>
            <person name="Paten B."/>
            <person name="Antunes A."/>
            <person name="Belov K."/>
            <person name="Bustamante C."/>
            <person name="Castoe T.A."/>
            <person name="Clawson H."/>
            <person name="Crawford A.J."/>
            <person name="Diekhans M."/>
            <person name="Distel D."/>
            <person name="Durbin R."/>
            <person name="Earl D."/>
            <person name="Fujita M.K."/>
            <person name="Gamble T."/>
            <person name="Georges A."/>
            <person name="Gemmell N."/>
            <person name="Gilbert M.T."/>
            <person name="Graves J.M."/>
            <person name="Green R.E."/>
            <person name="Hickey G."/>
            <person name="Jarvis E.D."/>
            <person name="Johnson W."/>
            <person name="Komissarov A."/>
            <person name="Korf I."/>
            <person name="Kuhn R."/>
            <person name="Larkin D.M."/>
            <person name="Lewin H."/>
            <person name="Lopez J.V."/>
            <person name="Ma J."/>
            <person name="Marques-Bonet T."/>
            <person name="Miller W."/>
            <person name="Murphy R."/>
            <person name="Pevzner P."/>
            <person name="Shapiro B."/>
            <person name="Steiner C."/>
            <person name="Tamazian G."/>
            <person name="Venkatesh B."/>
            <person name="Wang J."/>
            <person name="Wayne R."/>
            <person name="Wiley E."/>
            <person name="Yang H."/>
            <person name="Zhang G."/>
            <person name="Haussler D."/>
            <person name="Ryder O."/>
            <person name="O'Brien S.J."/>
        </authorList>
    </citation>
    <scope>NUCLEOTIDE SEQUENCE</scope>
</reference>
<dbReference type="PANTHER" id="PTHR46957:SF7">
    <property type="entry name" value="USHERIN"/>
    <property type="match status" value="1"/>
</dbReference>
<feature type="disulfide bond" evidence="19">
    <location>
        <begin position="768"/>
        <end position="777"/>
    </location>
</feature>
<dbReference type="CDD" id="cd00110">
    <property type="entry name" value="LamG"/>
    <property type="match status" value="2"/>
</dbReference>
<dbReference type="FunFam" id="2.60.40.10:FF:001236">
    <property type="entry name" value="Usherin"/>
    <property type="match status" value="1"/>
</dbReference>
<evidence type="ECO:0000256" key="5">
    <source>
        <dbReference type="ARBA" id="ARBA00022692"/>
    </source>
</evidence>
<dbReference type="FunFam" id="2.60.120.200:FF:000125">
    <property type="entry name" value="Usherin"/>
    <property type="match status" value="1"/>
</dbReference>
<protein>
    <recommendedName>
        <fullName evidence="18">Usherin</fullName>
    </recommendedName>
</protein>
<dbReference type="FunFam" id="2.60.40.10:FF:001168">
    <property type="entry name" value="Usherin"/>
    <property type="match status" value="1"/>
</dbReference>
<dbReference type="OMA" id="LYMDGML"/>
<feature type="disulfide bond" evidence="19">
    <location>
        <begin position="817"/>
        <end position="826"/>
    </location>
</feature>
<dbReference type="GO" id="GO:0042491">
    <property type="term" value="P:inner ear auditory receptor cell differentiation"/>
    <property type="evidence" value="ECO:0007669"/>
    <property type="project" value="Ensembl"/>
</dbReference>
<evidence type="ECO:0000313" key="26">
    <source>
        <dbReference type="Ensembl" id="ENSRFEP00010031172.1"/>
    </source>
</evidence>
<feature type="disulfide bond" evidence="19">
    <location>
        <begin position="953"/>
        <end position="970"/>
    </location>
</feature>
<dbReference type="FunFam" id="2.60.40.10:FF:001037">
    <property type="entry name" value="Usherin"/>
    <property type="match status" value="1"/>
</dbReference>
<dbReference type="GO" id="GO:1990696">
    <property type="term" value="C:USH2 complex"/>
    <property type="evidence" value="ECO:0007669"/>
    <property type="project" value="Ensembl"/>
</dbReference>
<proteinExistence type="predicted"/>
<dbReference type="GO" id="GO:0002142">
    <property type="term" value="C:stereocilia ankle link complex"/>
    <property type="evidence" value="ECO:0007669"/>
    <property type="project" value="Ensembl"/>
</dbReference>
<dbReference type="FunFam" id="2.60.40.10:FF:001211">
    <property type="entry name" value="Usherin"/>
    <property type="match status" value="1"/>
</dbReference>
<feature type="disulfide bond" evidence="19">
    <location>
        <begin position="747"/>
        <end position="759"/>
    </location>
</feature>
<evidence type="ECO:0000256" key="19">
    <source>
        <dbReference type="PROSITE-ProRule" id="PRU00460"/>
    </source>
</evidence>
<dbReference type="Pfam" id="PF00053">
    <property type="entry name" value="EGF_laminin"/>
    <property type="match status" value="10"/>
</dbReference>
<dbReference type="FunFam" id="2.60.120.200:FF:000111">
    <property type="entry name" value="Usherin"/>
    <property type="match status" value="1"/>
</dbReference>
<keyword evidence="7" id="KW-0677">Repeat</keyword>
<feature type="disulfide bond" evidence="19">
    <location>
        <begin position="1002"/>
        <end position="1014"/>
    </location>
</feature>
<evidence type="ECO:0000256" key="17">
    <source>
        <dbReference type="ARBA" id="ARBA00065195"/>
    </source>
</evidence>
<dbReference type="FunFam" id="2.60.40.10:FF:001161">
    <property type="entry name" value="Usherin"/>
    <property type="match status" value="1"/>
</dbReference>
<dbReference type="InterPro" id="IPR013320">
    <property type="entry name" value="ConA-like_dom_sf"/>
</dbReference>
<feature type="domain" description="Laminin N-terminal" evidence="25">
    <location>
        <begin position="271"/>
        <end position="517"/>
    </location>
</feature>
<feature type="disulfide bond" evidence="19">
    <location>
        <begin position="934"/>
        <end position="948"/>
    </location>
</feature>
<keyword evidence="5 21" id="KW-0812">Transmembrane</keyword>
<dbReference type="GO" id="GO:0045494">
    <property type="term" value="P:photoreceptor cell maintenance"/>
    <property type="evidence" value="ECO:0007669"/>
    <property type="project" value="Ensembl"/>
</dbReference>
<dbReference type="FunFam" id="2.60.40.10:FF:001099">
    <property type="entry name" value="Usherin"/>
    <property type="match status" value="1"/>
</dbReference>
<sequence length="5202" mass="569903">MNRLALSLDFGFLFHVIETLIFAYFASIALAAPQGLFPRLENVGAFKKVSIVPTQATCGLPDRSTFCHSSPAAESVRFCAQRYCIQDCPHRSSPPNYTALLSAGLRSCVTIDKHDLHPNSPRNSTSLLFGNHENCISSPPSPRLAASFTLAVWLKPEQEGVMCIIEKTVDGQTVFKLTVSEKETMFYYRTVNGLQPPIKVMTLGRILVKKWIHLSVQVHQTKISFFINGLEEDNTAFDSRTLRGSVTDFASAAVQIGQSLNGLEQFVGRMQDFRLYEVALTNREILDVYSGDLPSLPIQSHCRCPGSHPRVHPLAPGYCIPNGVEDTTSDRVSRLHPEAHPLSFINDNDLSTSWVSRVFTNITQLNQGVTISIDLENGQYQVFYIVIQFFSPQPTAIRIQRKKGTDLAWEDWQYFARNCSDFGMKNNGDLENSDSVNCLQLSNFTPYSRGNVTFSILTPGPNHRPGYNDFYNTKSLQEFVKATQIRLYFHGQYYTTETPVSLRHRYYGVDEITIIGRCQCRGHADACDTTSQPYRCLCSQESFTEGLHCERCLPLYNDKPFRHGDQVHAFSCKPCQCNGHASSCHYDISVDPFPSEHHRGGGGVCDDCKHHTTGRNCELCEDYFFRPVGADPSAVDVCKSCDCEKGGTRNASLLCDQIGGQCNCKRRVSGRRCNQCQNGFYNLQELEPDGCRPCNCNTSGTVDGDITCHPNSGQCKCKANVIGLRCDHCNVGFKFFRSFNDDGCEPCRCNLHGSVNTFCNPLSGQCECKNEVRGLQCDTCREHFYGLDVTGCKACDCDTAGSLPGTVCDARTGQCNCKPNVGGRECSECLDGYVNQQQNNSFLCLPCNCDKTGTVNGSLLCDKSTGQCPCKLGVTGLHCNQCEPHRYNLTIGDSQGCQRCDCDSLGTLPGTVCDPVSGQCLCLPNRQGRRCDQCQPGFYISPGNAPGCLPCSCHTMGAVNRTCNSLTGQCICQDASVSGQSCDHCKDLYFGFDRQTGRCQPCNCHLSGALNETCHLVTGQCFCKRFVTGSKCDACIPRASHLDATNPLGCSKTPSQQPPPRGQVQSSSAINLSWSPPDSPNAHWLTYSLFRDGFEIYATEDQYPYNIQHFVDAALSPYTSYSYDVKTTNVHGSTRSTAVTYRTEPGVPDGYLNLSYIIPSGSDSVTLTWTAPSNRSGPVEKYILSCAPVENIQPCVSYEGHETSATIWNLVPFTDYRFSVQACTRGGCLHSSPLTVTTAQAPPQRLGPPGVRKISSTELHVEWSPPVQPNGIIIRYELYMKRLRSNGEPTSAESLVFESSGWLSPHPFAESANGNALTPPQTTTTIAGLEPYTEYEFRVVAANTAGSVSSAWTSGRTAESEPVFMIPPSVFPLSPYSLKVSWEKPADNVTRGKVVGYDISMISEESPQQSIPVVCSQVSAECQQLSYIVTGLKPYRIYNFTISLCNSVGCVTSASGAGQTLAAAPAHMKPPLAEEVNSTTIRLRWLAPEELNGPPPVYQLERREASLPAPGSTVIKGIRFIGNGYYKFPSTTHPVNTDFTGVKASFRTRVPEGLIVFAASPGTQEEYFALQLKNGRPYFLFDPQGSAVEVTTTNDGGKRYSDGKWHNIIAVRHQAFGHITLDGQYTGSSGAPNGSTVIGDNTGVFVGGLPRGDAILRKDVDIVQKGFVGCLKDVYFMKNYNPSATWEPLVWQSSEEKVNVYNSWEGCPTSLQEGAQFLGTGFLELDPYTFHGGMDFEISFKFRTDQLNGLLLFIYNKDGPDFLAMELKSGILSLRLNTSVTFTQVDLWLGLSYCDGTWNTVIVKKEGSIIAASMNGLTERVSQSRAQPLVVNSPVYVGGAPPKLQDMYGLLSLEQGFGGCMKDVAFARGAAVHLASVSSGAVRVNLDGCLSTASPVNCRGNDSILVYHGREQGVQESGLQPFTEYLYRVIASHEGGSVYSDWSRGRTTGEVPQSVPAPSRVRGINGYSIEVTWEEPAVVTGVIEKYILRAYSQDGNPRLPRTPAASSEFVSTNTLTGILTGLLPFKNYAVTLTACTLAGCTESSHALNISTPQEAPQEVQPPVAKSLPNSLLLSWNPPKKANGIITQYSLYMDEVLVYSGSGENYTVTDLAVFTPHRFLLGACTHVGCANSSLVVLSTAQLPPDYVDSPILSVLDSRTVYIQWKQPRRVNGILERYILYISNHTHDFTIWDVVYNSTEPFQDHVLQYLLPGTKYLMKLGACTGGGCTVSAASEVMTDESTPEGVPAPRAHAYSPDSFNISWTEPGRPNGVITSYGLYLDGVLIHNSSELRCHAYGFAPWSLHSFRVQACTARGCALGPLVENRTLEAPPEGTVNVFVKTEGSRKAHVRWEAPLHPNGHLTYFVLFTGMFYADQADDNYTLLNGTGIMHSGEETDLWVLVDGLVPFTNYTVQVTVSNSQGSLTSDPTAIAMPPGAPDGVLPPRLSSATPTSLQVLWSTPARNNAPGPPRYQLRMRPGHSTRGFLELFSNPSALLGHEVRDLQPYTEYGFQLVVSNGFGSAHSSWSLFMTAEDRPGPIDPPILLDVKSRAALVTWQQPLKCNGIITHYNVYQHGHLSCKTSGNITNCTVTHLCPSTAYMFQVEACTSKGCSLSPGSQTVWTLPDAPEGIPSPELFSDTPTSVILSWQPPTHPNGLVENVTIERRAQGQEEVTTLVTLPSRHSMRFIDQTSALSPWTKYEYRVLMSTVNGGTNSSAWAEVTTRPSRPAGVQPPVVHVLGPEAAQVTWKPPLMQNGDILSYEIRAPDPRITMTNVTSSVLSQVIAHLIPFTNYSVTVVACSGGNGYLGGCTESLPTRVTTHPTLPDDVRSLSAIPRSESCVGISWQPPSRPNGPDLRYELLRRKIQQPLASNPPEDLNLWHNIYSGTQWFYEDKGLSRFTSYEYKVFVHNSVGFTPSQGVTVTTLAGHPERGASLTAVVLNHTAIDVRWDKPTFQDLQGDVEYYMLFWSSTTSNESLKIPPDVNSHVIGHLNPSTEYQIFISVFNGVQSIGSEVLHATTCDGEPRGILPPEVVIINSTAVRVIWTSPSNPNGVVSEYSVYVNKKLYKTGMNVPGSFILRELSPFTIYDIQVEVCTTYACGKSNGTQFTTMGDTPSDILTPTIRDITSRSLQIDWMSPGRPNGIILGYDLLRKTWYPCPATQKLMKDHSGELCKAVTCQKPEIICGHRCYSPEAKVCCNGVLYNPQPGHQCCEEKYIPYVLNSTEVCCGGQIREALPGYQCCSGYYIRLLPGEVCCPDEPHSRVSTGIGDACCGRMPYSTSGNQMCCAGRLRDSHGQQCCGGRAVSKDLECCGGEDDGLVYSRLPGMFCCGQDYVNVSHTICCPASSGESKAHVKKNDPVPVKCCETELIPNSQRCCNGVGYNPLKYVCSDKISTGMMMKETRDCRTPCPAPVEATALCGSCDSNLTSHGCPVIRGPHGSTEQASMDGMCSSAEETVHTGNANTLSFTDETLEPYTTYEYRLSAWNGYGRGFSKAVRTSTKEDLPQGVSPPRWIKMDNLEAGIVLSWKKPIRSNGLIIYYILLRNGIECFRGTSLTFSDTEGIQPFQEYSYQLKACTIAGCAASSEVVATTTQGVPHSILPAGITALSAEALLVSWTVPEKPNGIIKEYQLRQLGTGLTYTDTADSRQHAVTGLQPYTNYSFTLTACTSAGCTSSEPFLGQTLQAAPQGVWVTPRHIIVNSTAVELYWSPPEKPGGFISQYRLSRNGTWIFLGGSEEHHFTDKNLEPNSRYIYKLEATTGGGSSSSNEYVVQTPIRTPEEIQPPYNVTVIGPYSIFVAWTPPGILISKTPVEYNVLLNAGSITSLTSSVGHCRSTVVENLAPFTQYEIRIQACQNGSCGVSHRTFVKTSETAPMDLNPPILRVLGAACIEVTWMPPEKPNGVITNYFVHRRPSGLEEETLVFVWSEGDLEFTDAADTLRPFTLYEYQVRAHNSRGSVESLWSAVRTLEAPPQDLPAPWAQATGAHSVLLSWTKPDSPNGVISQYRVVYQEKANDPTFTIPTVHAFTVMGTSHEAHLFGLEPFTTYHIGVVAANQAGEVSSPWTLVQTLESSPSGLSNLTVEQKENGRALFLRWSEPVRSNGVIKTYNIFSDGILEYTGLSRQFLFRRLEPFTVYTLTLEACTEAGCARSAPQPVRTDEAPPRSQVAPAVRSVGSTSVELSWSEPVNPNGKIIRYEVIRRCFEGNAWGNQTIQADEKIVFTEYDTERNAFLWNDTGLQPWTRCEYKIHTWNAAGHTCSSWTMSRTMQAPPEGLSPPEIKYISMNPPKLLISWVPPRQSNGLIQSYRLQRNGVLYPFTFDAFTSSYTDKELLPFATYSYAITACTSAGCSTSKATSVTTHEAAPAGVSPPNLQAISATQMNVSWSPPSIHNGKLTKYLLRCAGQEYLAGQSLSLLVSHLQPYTQYSFSLVACTGGGCTTSVSKTAWTMEAPPQAMDPPKLQVTGSESIEITWKPPRNPNGQIRSYELRRDGTIVYTGLETRYHDFTLIPGVEYSYTVTANNSQGGVLSPLVRDRTSPSAPSGMEPPKLQANGPQEIIVTWDPPVRTSGHIINYTLFIHELLESETKRIPINTTHTSFGIRASVVNELKPFHRYEVRIQACTKVGCASGDWASVQTPEVAPLMQPPPHVEVRTAPGGFHPTVSLVWAGPLQPNGKILYYELYRRQPAAQPGRSQPVLTYNGSSSSFVDSDLLPFTEYEYQVWAVNSAGTAASSWTSCRTGPAPPEGLRPPKFHAVSSTQAVVNISAPGKPNGIVSLYRLFSNTTGGAEAVLSEGRATQQMLHGLQPFTTYLVGVEACTCFNCCRKGPTAELKTHPAPPSGQSSPHIQTLASRTASFQWSPPLFPNGVIQSYELQLHRACPPHADAPCASSQPETWYSGPGPRASLGGLQPYTTYRLRVVAHNEVGSTASEWISFTTQRELPQYRAPFSVDSNVSMLCVNWSGSFALNGPLREFVLTDGGQRVYSGLDTTLYIPRTADRTFFLQVTCTTDEGSVRTPLIQYDSSTGLGLVLTTPGEKKGSGNKSMEFYSELWFIVLMAVLGLILLAIFLSLILQRKIHREPYTRERPPVVPLQKRMSPLSVYPPGETHMGLADTKIPRSGARMSVRSSRSISVLRIPSQSQLSRAYSSGSLHRSVSQLMDIQDKKVLIDDSLWETIMGHDSGLYVDEDLMNAIKGFSSVTEEHTTFTDTHL</sequence>
<dbReference type="FunFam" id="2.60.40.10:FF:001052">
    <property type="entry name" value="Usherin"/>
    <property type="match status" value="1"/>
</dbReference>
<dbReference type="FunFam" id="2.60.40.10:FF:001176">
    <property type="entry name" value="Usherin"/>
    <property type="match status" value="1"/>
</dbReference>
<dbReference type="InterPro" id="IPR001791">
    <property type="entry name" value="Laminin_G"/>
</dbReference>
<dbReference type="GeneTree" id="ENSGT00940000158456"/>
<feature type="domain" description="Fibronectin type-III" evidence="24">
    <location>
        <begin position="3681"/>
        <end position="3775"/>
    </location>
</feature>
<dbReference type="FunFam" id="2.10.25.10:FF:000313">
    <property type="entry name" value="Usherin"/>
    <property type="match status" value="1"/>
</dbReference>
<feature type="domain" description="Fibronectin type-III" evidence="24">
    <location>
        <begin position="2820"/>
        <end position="2923"/>
    </location>
</feature>
<dbReference type="PRINTS" id="PR00011">
    <property type="entry name" value="EGFLAMININ"/>
</dbReference>
<feature type="domain" description="Fibronectin type-III" evidence="24">
    <location>
        <begin position="2726"/>
        <end position="2819"/>
    </location>
</feature>
<dbReference type="FunFam" id="2.60.40.10:FF:000915">
    <property type="entry name" value="Usherin"/>
    <property type="match status" value="1"/>
</dbReference>
<feature type="disulfide bond" evidence="19">
    <location>
        <begin position="985"/>
        <end position="999"/>
    </location>
</feature>
<dbReference type="FunFam" id="2.10.25.10:FF:000412">
    <property type="entry name" value="Usherin"/>
    <property type="match status" value="1"/>
</dbReference>
<dbReference type="InParanoid" id="A0A671G8E0"/>